<dbReference type="KEGG" id="mfol:DXT68_06015"/>
<name>A0A0F0KB19_9MICO</name>
<dbReference type="Gene3D" id="3.90.550.10">
    <property type="entry name" value="Spore Coat Polysaccharide Biosynthesis Protein SpsA, Chain A"/>
    <property type="match status" value="1"/>
</dbReference>
<dbReference type="PATRIC" id="fig|104336.4.peg.3280"/>
<gene>
    <name evidence="6" type="ORF">RN50_03239</name>
</gene>
<dbReference type="GeneID" id="94443938"/>
<organism evidence="6 7">
    <name type="scientific">Microbacterium foliorum</name>
    <dbReference type="NCBI Taxonomy" id="104336"/>
    <lineage>
        <taxon>Bacteria</taxon>
        <taxon>Bacillati</taxon>
        <taxon>Actinomycetota</taxon>
        <taxon>Actinomycetes</taxon>
        <taxon>Micrococcales</taxon>
        <taxon>Microbacteriaceae</taxon>
        <taxon>Microbacterium</taxon>
    </lineage>
</organism>
<comment type="pathway">
    <text evidence="1">Cell wall biogenesis; cell wall polysaccharide biosynthesis.</text>
</comment>
<dbReference type="Pfam" id="PF00535">
    <property type="entry name" value="Glycos_transf_2"/>
    <property type="match status" value="1"/>
</dbReference>
<dbReference type="GO" id="GO:0016757">
    <property type="term" value="F:glycosyltransferase activity"/>
    <property type="evidence" value="ECO:0007669"/>
    <property type="project" value="UniProtKB-KW"/>
</dbReference>
<feature type="domain" description="Glycosyltransferase 2-like" evidence="5">
    <location>
        <begin position="13"/>
        <end position="110"/>
    </location>
</feature>
<evidence type="ECO:0000259" key="5">
    <source>
        <dbReference type="Pfam" id="PF00535"/>
    </source>
</evidence>
<dbReference type="Proteomes" id="UP000033572">
    <property type="component" value="Unassembled WGS sequence"/>
</dbReference>
<dbReference type="RefSeq" id="WP_045255475.1">
    <property type="nucleotide sequence ID" value="NZ_CP031425.1"/>
</dbReference>
<proteinExistence type="inferred from homology"/>
<comment type="caution">
    <text evidence="6">The sequence shown here is derived from an EMBL/GenBank/DDBJ whole genome shotgun (WGS) entry which is preliminary data.</text>
</comment>
<evidence type="ECO:0000256" key="4">
    <source>
        <dbReference type="ARBA" id="ARBA00022679"/>
    </source>
</evidence>
<evidence type="ECO:0000256" key="3">
    <source>
        <dbReference type="ARBA" id="ARBA00022676"/>
    </source>
</evidence>
<dbReference type="InterPro" id="IPR001173">
    <property type="entry name" value="Glyco_trans_2-like"/>
</dbReference>
<dbReference type="PANTHER" id="PTHR43179">
    <property type="entry name" value="RHAMNOSYLTRANSFERASE WBBL"/>
    <property type="match status" value="1"/>
</dbReference>
<evidence type="ECO:0000256" key="1">
    <source>
        <dbReference type="ARBA" id="ARBA00004776"/>
    </source>
</evidence>
<dbReference type="InterPro" id="IPR029044">
    <property type="entry name" value="Nucleotide-diphossugar_trans"/>
</dbReference>
<keyword evidence="7" id="KW-1185">Reference proteome</keyword>
<keyword evidence="3" id="KW-0328">Glycosyltransferase</keyword>
<protein>
    <submittedName>
        <fullName evidence="6">Glycosyl transferase family 2</fullName>
    </submittedName>
</protein>
<comment type="similarity">
    <text evidence="2">Belongs to the glycosyltransferase 2 family.</text>
</comment>
<dbReference type="PANTHER" id="PTHR43179:SF12">
    <property type="entry name" value="GALACTOFURANOSYLTRANSFERASE GLFT2"/>
    <property type="match status" value="1"/>
</dbReference>
<dbReference type="AlphaFoldDB" id="A0A0F0KB19"/>
<keyword evidence="4 6" id="KW-0808">Transferase</keyword>
<sequence>MTDTPTEAVVIAVIPTFRAPEGLRGHVSDVLTQVRSVVLVDDGTASTVALGFEDPRVHVIELPENGGIAKALNVGFTAARDAGATHVLTLDQDSWIPDGYVRRALAELDSALTRGERPVGAVPSSAGGTGVLLDHDGHPFDPIQAGQLVRLEAYDRVGPFDESLFIDAVDSEYTLRAWREGFRYVLVPDTDIGHELGTLVPLTVFGRPLVLGGRARHLLYHAPFRTYYMVRNSVILSRRFGRERTMWTWRRTRLLSSMIIGGLLVAGDRRAQLLALRHGIRDGRADVGGRIPASLVSRLNRLGRKAP</sequence>
<evidence type="ECO:0000313" key="7">
    <source>
        <dbReference type="Proteomes" id="UP000033572"/>
    </source>
</evidence>
<accession>A0A0F0KB19</accession>
<dbReference type="EMBL" id="JYIU01000046">
    <property type="protein sequence ID" value="KJL18132.1"/>
    <property type="molecule type" value="Genomic_DNA"/>
</dbReference>
<evidence type="ECO:0000313" key="6">
    <source>
        <dbReference type="EMBL" id="KJL18132.1"/>
    </source>
</evidence>
<reference evidence="6 7" key="1">
    <citation type="submission" date="2015-02" db="EMBL/GenBank/DDBJ databases">
        <title>Draft genome sequences of ten Microbacterium spp. with emphasis on heavy metal contaminated environments.</title>
        <authorList>
            <person name="Corretto E."/>
        </authorList>
    </citation>
    <scope>NUCLEOTIDE SEQUENCE [LARGE SCALE GENOMIC DNA]</scope>
    <source>
        <strain evidence="6 7">DSM 12966</strain>
    </source>
</reference>
<dbReference type="SUPFAM" id="SSF53448">
    <property type="entry name" value="Nucleotide-diphospho-sugar transferases"/>
    <property type="match status" value="1"/>
</dbReference>
<evidence type="ECO:0000256" key="2">
    <source>
        <dbReference type="ARBA" id="ARBA00006739"/>
    </source>
</evidence>